<keyword evidence="8" id="KW-0472">Membrane</keyword>
<comment type="pathway">
    <text evidence="1">Glycerolipid metabolism; triacylglycerol biosynthesis.</text>
</comment>
<dbReference type="InterPro" id="IPR004255">
    <property type="entry name" value="O-acyltransferase_WSD1_N"/>
</dbReference>
<feature type="domain" description="O-acyltransferase WSD1-like N-terminal" evidence="9">
    <location>
        <begin position="159"/>
        <end position="224"/>
    </location>
</feature>
<evidence type="ECO:0000313" key="11">
    <source>
        <dbReference type="EMBL" id="CAI2363604.1"/>
    </source>
</evidence>
<evidence type="ECO:0008006" key="13">
    <source>
        <dbReference type="Google" id="ProtNLM"/>
    </source>
</evidence>
<keyword evidence="12" id="KW-1185">Reference proteome</keyword>
<comment type="caution">
    <text evidence="11">The sequence shown here is derived from an EMBL/GenBank/DDBJ whole genome shotgun (WGS) entry which is preliminary data.</text>
</comment>
<dbReference type="AlphaFoldDB" id="A0AAD1UDW5"/>
<dbReference type="PANTHER" id="PTHR31650">
    <property type="entry name" value="O-ACYLTRANSFERASE (WSD1-LIKE) FAMILY PROTEIN"/>
    <property type="match status" value="1"/>
</dbReference>
<dbReference type="Pfam" id="PF06974">
    <property type="entry name" value="WS_DGAT_C"/>
    <property type="match status" value="1"/>
</dbReference>
<dbReference type="GO" id="GO:0004144">
    <property type="term" value="F:diacylglycerol O-acyltransferase activity"/>
    <property type="evidence" value="ECO:0007669"/>
    <property type="project" value="UniProtKB-EC"/>
</dbReference>
<evidence type="ECO:0000259" key="9">
    <source>
        <dbReference type="Pfam" id="PF03007"/>
    </source>
</evidence>
<dbReference type="GO" id="GO:0047196">
    <property type="term" value="F:long-chain-alcohol O-fatty-acyltransferase activity"/>
    <property type="evidence" value="ECO:0007669"/>
    <property type="project" value="UniProtKB-EC"/>
</dbReference>
<evidence type="ECO:0000256" key="6">
    <source>
        <dbReference type="ARBA" id="ARBA00047604"/>
    </source>
</evidence>
<organism evidence="11 12">
    <name type="scientific">Euplotes crassus</name>
    <dbReference type="NCBI Taxonomy" id="5936"/>
    <lineage>
        <taxon>Eukaryota</taxon>
        <taxon>Sar</taxon>
        <taxon>Alveolata</taxon>
        <taxon>Ciliophora</taxon>
        <taxon>Intramacronucleata</taxon>
        <taxon>Spirotrichea</taxon>
        <taxon>Hypotrichia</taxon>
        <taxon>Euplotida</taxon>
        <taxon>Euplotidae</taxon>
        <taxon>Moneuplotes</taxon>
    </lineage>
</organism>
<comment type="similarity">
    <text evidence="5">In the N-terminal section; belongs to the long-chain O-acyltransferase family.</text>
</comment>
<keyword evidence="3" id="KW-0808">Transferase</keyword>
<dbReference type="Proteomes" id="UP001295684">
    <property type="component" value="Unassembled WGS sequence"/>
</dbReference>
<evidence type="ECO:0000256" key="7">
    <source>
        <dbReference type="ARBA" id="ARBA00048109"/>
    </source>
</evidence>
<reference evidence="11" key="1">
    <citation type="submission" date="2023-07" db="EMBL/GenBank/DDBJ databases">
        <authorList>
            <consortium name="AG Swart"/>
            <person name="Singh M."/>
            <person name="Singh A."/>
            <person name="Seah K."/>
            <person name="Emmerich C."/>
        </authorList>
    </citation>
    <scope>NUCLEOTIDE SEQUENCE</scope>
    <source>
        <strain evidence="11">DP1</strain>
    </source>
</reference>
<evidence type="ECO:0000256" key="1">
    <source>
        <dbReference type="ARBA" id="ARBA00004771"/>
    </source>
</evidence>
<dbReference type="InterPro" id="IPR045034">
    <property type="entry name" value="O-acyltransferase_WSD1-like"/>
</dbReference>
<dbReference type="GO" id="GO:0005886">
    <property type="term" value="C:plasma membrane"/>
    <property type="evidence" value="ECO:0007669"/>
    <property type="project" value="TreeGrafter"/>
</dbReference>
<keyword evidence="8" id="KW-0812">Transmembrane</keyword>
<protein>
    <recommendedName>
        <fullName evidence="13">Diacylglycerol O-acyltransferase</fullName>
    </recommendedName>
</protein>
<comment type="pathway">
    <text evidence="2">Lipid metabolism.</text>
</comment>
<evidence type="ECO:0000313" key="12">
    <source>
        <dbReference type="Proteomes" id="UP001295684"/>
    </source>
</evidence>
<dbReference type="GO" id="GO:0019432">
    <property type="term" value="P:triglyceride biosynthetic process"/>
    <property type="evidence" value="ECO:0007669"/>
    <property type="project" value="TreeGrafter"/>
</dbReference>
<evidence type="ECO:0000256" key="3">
    <source>
        <dbReference type="ARBA" id="ARBA00022679"/>
    </source>
</evidence>
<feature type="domain" description="O-acyltransferase WSD1 C-terminal" evidence="10">
    <location>
        <begin position="355"/>
        <end position="491"/>
    </location>
</feature>
<dbReference type="Pfam" id="PF03007">
    <property type="entry name" value="WS_DGAT_cat"/>
    <property type="match status" value="1"/>
</dbReference>
<evidence type="ECO:0000256" key="8">
    <source>
        <dbReference type="SAM" id="Phobius"/>
    </source>
</evidence>
<evidence type="ECO:0000256" key="2">
    <source>
        <dbReference type="ARBA" id="ARBA00005189"/>
    </source>
</evidence>
<dbReference type="InterPro" id="IPR009721">
    <property type="entry name" value="O-acyltransferase_WSD1_C"/>
</dbReference>
<feature type="transmembrane region" description="Helical" evidence="8">
    <location>
        <begin position="45"/>
        <end position="64"/>
    </location>
</feature>
<gene>
    <name evidence="11" type="ORF">ECRASSUSDP1_LOCUS4940</name>
</gene>
<evidence type="ECO:0000256" key="5">
    <source>
        <dbReference type="ARBA" id="ARBA00024360"/>
    </source>
</evidence>
<evidence type="ECO:0000259" key="10">
    <source>
        <dbReference type="Pfam" id="PF06974"/>
    </source>
</evidence>
<evidence type="ECO:0000256" key="4">
    <source>
        <dbReference type="ARBA" id="ARBA00023315"/>
    </source>
</evidence>
<sequence>MKDFNNKDGWLVQLTKNCVYFLGETNMQVISELCPLHTLFALFLWYYYGVAYGFLIGIVIYLVASTILDYMGYQFISGIDAISAHEIHQNNIRNCACYMKCGSLKAEELREKYFRNKAILKFRRLRQIWVKFLGFWLFKDISPETAKHQVKKITKKIHSEKEIGDYMASLISTPLDESRPLWEIHVKENFDDDTSIVFIVFHHIIGDGMGMMNMMTFLNDNHNPDILQKHRSIPFLYRYVLPLFYVPLGLLRFIIDSRVVRGDQSLTPLHLKDGIQSSEKSYHCTKYFELEDLRKRYTQYKDTKLNSYMFAIISSSLSDCLEEYGISKEKQTHFSLSVPVNMKPPATCLDEVEFGNTCSLALVNVPLGKDMGNTLADLKSKFSKAMTLYNLRFGVWAVSFMGACPEFLYRIISYGPQKELDMIISNTPGPKNPIYFCDKKVTDIGGSGPNVGSTGLTLLISSYCDKVKVQALSDKNLMMDASKLIKTIESKM</sequence>
<name>A0AAD1UDW5_EUPCR</name>
<proteinExistence type="inferred from homology"/>
<keyword evidence="4" id="KW-0012">Acyltransferase</keyword>
<dbReference type="PANTHER" id="PTHR31650:SF1">
    <property type="entry name" value="WAX ESTER SYNTHASE_DIACYLGLYCEROL ACYLTRANSFERASE 4-RELATED"/>
    <property type="match status" value="1"/>
</dbReference>
<keyword evidence="8" id="KW-1133">Transmembrane helix</keyword>
<comment type="catalytic activity">
    <reaction evidence="7">
        <text>an acyl-CoA + a 1,2-diacyl-sn-glycerol = a triacyl-sn-glycerol + CoA</text>
        <dbReference type="Rhea" id="RHEA:10868"/>
        <dbReference type="ChEBI" id="CHEBI:17815"/>
        <dbReference type="ChEBI" id="CHEBI:57287"/>
        <dbReference type="ChEBI" id="CHEBI:58342"/>
        <dbReference type="ChEBI" id="CHEBI:64615"/>
        <dbReference type="EC" id="2.3.1.20"/>
    </reaction>
</comment>
<comment type="catalytic activity">
    <reaction evidence="6">
        <text>a long chain fatty alcohol + a fatty acyl-CoA = a long-chain alcohol wax ester + CoA</text>
        <dbReference type="Rhea" id="RHEA:38443"/>
        <dbReference type="ChEBI" id="CHEBI:17135"/>
        <dbReference type="ChEBI" id="CHEBI:57287"/>
        <dbReference type="ChEBI" id="CHEBI:77636"/>
        <dbReference type="ChEBI" id="CHEBI:235323"/>
        <dbReference type="EC" id="2.3.1.75"/>
    </reaction>
</comment>
<accession>A0AAD1UDW5</accession>
<dbReference type="EMBL" id="CAMPGE010004757">
    <property type="protein sequence ID" value="CAI2363604.1"/>
    <property type="molecule type" value="Genomic_DNA"/>
</dbReference>
<feature type="transmembrane region" description="Helical" evidence="8">
    <location>
        <begin position="236"/>
        <end position="255"/>
    </location>
</feature>
<dbReference type="SUPFAM" id="SSF52777">
    <property type="entry name" value="CoA-dependent acyltransferases"/>
    <property type="match status" value="1"/>
</dbReference>